<dbReference type="EMBL" id="CP063231">
    <property type="protein sequence ID" value="URL59401.1"/>
    <property type="molecule type" value="Genomic_DNA"/>
</dbReference>
<reference evidence="2" key="1">
    <citation type="submission" date="2020-10" db="EMBL/GenBank/DDBJ databases">
        <title>Whole-genome sequence of Luteibacter sp. EIF3.</title>
        <authorList>
            <person name="Friedrich I."/>
            <person name="Hertel R."/>
            <person name="Daniel R."/>
        </authorList>
    </citation>
    <scope>NUCLEOTIDE SEQUENCE</scope>
    <source>
        <strain evidence="2">EIF3</strain>
    </source>
</reference>
<dbReference type="InterPro" id="IPR016084">
    <property type="entry name" value="Haem_Oase-like_multi-hlx"/>
</dbReference>
<protein>
    <submittedName>
        <fullName evidence="2">Biliverdin-producing heme oxygenase</fullName>
    </submittedName>
</protein>
<organism evidence="2 3">
    <name type="scientific">Luteibacter flocculans</name>
    <dbReference type="NCBI Taxonomy" id="2780091"/>
    <lineage>
        <taxon>Bacteria</taxon>
        <taxon>Pseudomonadati</taxon>
        <taxon>Pseudomonadota</taxon>
        <taxon>Gammaproteobacteria</taxon>
        <taxon>Lysobacterales</taxon>
        <taxon>Rhodanobacteraceae</taxon>
        <taxon>Luteibacter</taxon>
    </lineage>
</organism>
<accession>A0ABY4T9J2</accession>
<dbReference type="InterPro" id="IPR016053">
    <property type="entry name" value="Haem_Oase-like"/>
</dbReference>
<evidence type="ECO:0000313" key="2">
    <source>
        <dbReference type="EMBL" id="URL59401.1"/>
    </source>
</evidence>
<dbReference type="RefSeq" id="WP_250339961.1">
    <property type="nucleotide sequence ID" value="NZ_CP063231.1"/>
</dbReference>
<dbReference type="SUPFAM" id="SSF48613">
    <property type="entry name" value="Heme oxygenase-like"/>
    <property type="match status" value="1"/>
</dbReference>
<dbReference type="Proteomes" id="UP001056681">
    <property type="component" value="Chromosome"/>
</dbReference>
<feature type="region of interest" description="Disordered" evidence="1">
    <location>
        <begin position="1"/>
        <end position="27"/>
    </location>
</feature>
<dbReference type="CDD" id="cd19166">
    <property type="entry name" value="HemeO-bac"/>
    <property type="match status" value="1"/>
</dbReference>
<gene>
    <name evidence="2" type="ORF">IM816_04640</name>
</gene>
<evidence type="ECO:0000313" key="3">
    <source>
        <dbReference type="Proteomes" id="UP001056681"/>
    </source>
</evidence>
<keyword evidence="3" id="KW-1185">Reference proteome</keyword>
<name>A0ABY4T9J2_9GAMM</name>
<proteinExistence type="predicted"/>
<evidence type="ECO:0000256" key="1">
    <source>
        <dbReference type="SAM" id="MobiDB-lite"/>
    </source>
</evidence>
<dbReference type="Pfam" id="PF01126">
    <property type="entry name" value="Heme_oxygenase"/>
    <property type="match status" value="1"/>
</dbReference>
<sequence>MAGARSAVSPPHLALRTATRDAHEAAEASPMMRSLVAGELDDLGYERLLAAQWTLLSRWEAERSAWLDTLRVLHGWPYASRAAALRRDLMATGIQRDHLPELRQTAVPSLRMPADDALPAALGELYVIEGSALGGRVIVKGLRERLPHLPHHFYAIGEGTAAPWRRFQSLLDDVLTSPASLAAAIDAARHMFARFQQTLQDSPAHV</sequence>
<dbReference type="Gene3D" id="1.20.910.10">
    <property type="entry name" value="Heme oxygenase-like"/>
    <property type="match status" value="1"/>
</dbReference>